<dbReference type="AlphaFoldDB" id="A0A0R2SAZ4"/>
<protein>
    <recommendedName>
        <fullName evidence="6">TIGR02449 family protein</fullName>
    </recommendedName>
</protein>
<gene>
    <name evidence="4" type="ORF">ABR69_08495</name>
</gene>
<organism evidence="4 5">
    <name type="scientific">OM182 bacterium BACL3 MAG-120507-bin80</name>
    <dbReference type="NCBI Taxonomy" id="1655577"/>
    <lineage>
        <taxon>Bacteria</taxon>
        <taxon>Pseudomonadati</taxon>
        <taxon>Pseudomonadota</taxon>
        <taxon>Gammaproteobacteria</taxon>
        <taxon>OMG group</taxon>
        <taxon>OM182 clade</taxon>
    </lineage>
</organism>
<proteinExistence type="predicted"/>
<dbReference type="Proteomes" id="UP000051934">
    <property type="component" value="Unassembled WGS sequence"/>
</dbReference>
<keyword evidence="1 3" id="KW-0175">Coiled coil</keyword>
<keyword evidence="2" id="KW-0717">Septation</keyword>
<keyword evidence="2" id="KW-0131">Cell cycle</keyword>
<evidence type="ECO:0000313" key="5">
    <source>
        <dbReference type="Proteomes" id="UP000051934"/>
    </source>
</evidence>
<dbReference type="GO" id="GO:0005737">
    <property type="term" value="C:cytoplasm"/>
    <property type="evidence" value="ECO:0007669"/>
    <property type="project" value="InterPro"/>
</dbReference>
<dbReference type="InterPro" id="IPR012662">
    <property type="entry name" value="CHP02449"/>
</dbReference>
<dbReference type="EMBL" id="LIBB01000103">
    <property type="protein sequence ID" value="KRO72055.1"/>
    <property type="molecule type" value="Genomic_DNA"/>
</dbReference>
<reference evidence="4 5" key="1">
    <citation type="submission" date="2015-10" db="EMBL/GenBank/DDBJ databases">
        <title>Metagenome-Assembled Genomes uncover a global brackish microbiome.</title>
        <authorList>
            <person name="Hugerth L.W."/>
            <person name="Larsson J."/>
            <person name="Alneberg J."/>
            <person name="Lindh M.V."/>
            <person name="Legrand C."/>
            <person name="Pinhassi J."/>
            <person name="Andersson A.F."/>
        </authorList>
    </citation>
    <scope>NUCLEOTIDE SEQUENCE [LARGE SCALE GENOMIC DNA]</scope>
    <source>
        <strain evidence="4">BACL4 MAG-120507-bin80</strain>
    </source>
</reference>
<evidence type="ECO:0000313" key="4">
    <source>
        <dbReference type="EMBL" id="KRO72055.1"/>
    </source>
</evidence>
<evidence type="ECO:0008006" key="6">
    <source>
        <dbReference type="Google" id="ProtNLM"/>
    </source>
</evidence>
<dbReference type="NCBIfam" id="TIGR02449">
    <property type="entry name" value="TIGR02449 family protein"/>
    <property type="match status" value="1"/>
</dbReference>
<evidence type="ECO:0000256" key="3">
    <source>
        <dbReference type="SAM" id="Coils"/>
    </source>
</evidence>
<feature type="coiled-coil region" evidence="3">
    <location>
        <begin position="13"/>
        <end position="68"/>
    </location>
</feature>
<accession>A0A0R2SAZ4</accession>
<evidence type="ECO:0000256" key="2">
    <source>
        <dbReference type="ARBA" id="ARBA00023210"/>
    </source>
</evidence>
<dbReference type="GO" id="GO:0043093">
    <property type="term" value="P:FtsZ-dependent cytokinesis"/>
    <property type="evidence" value="ECO:0007669"/>
    <property type="project" value="InterPro"/>
</dbReference>
<dbReference type="GO" id="GO:0000917">
    <property type="term" value="P:division septum assembly"/>
    <property type="evidence" value="ECO:0007669"/>
    <property type="project" value="UniProtKB-KW"/>
</dbReference>
<name>A0A0R2SAZ4_9GAMM</name>
<dbReference type="Pfam" id="PF06005">
    <property type="entry name" value="ZapB"/>
    <property type="match status" value="1"/>
</dbReference>
<evidence type="ECO:0000256" key="1">
    <source>
        <dbReference type="ARBA" id="ARBA00023054"/>
    </source>
</evidence>
<comment type="caution">
    <text evidence="4">The sequence shown here is derived from an EMBL/GenBank/DDBJ whole genome shotgun (WGS) entry which is preliminary data.</text>
</comment>
<sequence length="68" mass="7893">MNEDRFHSLSAKVDDLIDLCASLKRENQLLKATSENWHIERRELLTQNKEAKAKLESIVVRLKAMNEA</sequence>
<dbReference type="InterPro" id="IPR009252">
    <property type="entry name" value="Cell_div_ZapB"/>
</dbReference>
<keyword evidence="2" id="KW-0132">Cell division</keyword>